<dbReference type="EMBL" id="FOUI01000005">
    <property type="protein sequence ID" value="SFM43707.1"/>
    <property type="molecule type" value="Genomic_DNA"/>
</dbReference>
<proteinExistence type="predicted"/>
<accession>A0A1I4QUM9</accession>
<keyword evidence="2" id="KW-1185">Reference proteome</keyword>
<evidence type="ECO:0000313" key="1">
    <source>
        <dbReference type="EMBL" id="SFM43707.1"/>
    </source>
</evidence>
<sequence>MLCTLLRKNFPQLGPDEKYLIASFAACYGHASAELTVKEMAKALHISPRVVAKNLTALIDKHELLRAEFPARWEGKGKPARRYAIASELLDELGSRQNSEYWPGQADLAKRVLTGEVELFRKTVSDDEAMDSAGVGYKSPPRRVKGDGGSIRLRLFTAVLVCHSDELGVVRGLRGEKLYDLTGIGAAQVRLNAKQLVSSGVLLGHVPGTSSKWFAESKAASTYYLDMPTSLDVMRRNLLRLEFYSDFDVWGRVLEPIARQKWPWMPVIRRGEVRAVLVSELMGEVSYILSTYWEDVDGAQSFYDKHAEKCGLERRVRGILRVPDEALQAKDAPSNLEKIIYEGLVFSCIELAWLVKRWLQEPVFLDLSVDKVQLLPVSRLPSGQLCMPVVVAGGLGKARCIRLNVPGE</sequence>
<organism evidence="1 2">
    <name type="scientific">Halopseudomonas yangmingensis</name>
    <dbReference type="NCBI Taxonomy" id="1720063"/>
    <lineage>
        <taxon>Bacteria</taxon>
        <taxon>Pseudomonadati</taxon>
        <taxon>Pseudomonadota</taxon>
        <taxon>Gammaproteobacteria</taxon>
        <taxon>Pseudomonadales</taxon>
        <taxon>Pseudomonadaceae</taxon>
        <taxon>Halopseudomonas</taxon>
    </lineage>
</organism>
<dbReference type="STRING" id="1720063.SAMN05216217_10550"/>
<dbReference type="Proteomes" id="UP000243629">
    <property type="component" value="Unassembled WGS sequence"/>
</dbReference>
<evidence type="ECO:0000313" key="2">
    <source>
        <dbReference type="Proteomes" id="UP000243629"/>
    </source>
</evidence>
<gene>
    <name evidence="1" type="ORF">SAMN05216217_10550</name>
</gene>
<reference evidence="2" key="1">
    <citation type="submission" date="2016-10" db="EMBL/GenBank/DDBJ databases">
        <authorList>
            <person name="Varghese N."/>
            <person name="Submissions S."/>
        </authorList>
    </citation>
    <scope>NUCLEOTIDE SEQUENCE [LARGE SCALE GENOMIC DNA]</scope>
    <source>
        <strain evidence="2">DSM 24213</strain>
    </source>
</reference>
<name>A0A1I4QUM9_9GAMM</name>
<protein>
    <submittedName>
        <fullName evidence="1">Uncharacterized protein</fullName>
    </submittedName>
</protein>
<dbReference type="AlphaFoldDB" id="A0A1I4QUM9"/>